<proteinExistence type="inferred from homology"/>
<evidence type="ECO:0000256" key="5">
    <source>
        <dbReference type="ARBA" id="ARBA00023136"/>
    </source>
</evidence>
<evidence type="ECO:0000256" key="1">
    <source>
        <dbReference type="ARBA" id="ARBA00004141"/>
    </source>
</evidence>
<evidence type="ECO:0000313" key="9">
    <source>
        <dbReference type="EMBL" id="WQB71535.1"/>
    </source>
</evidence>
<dbReference type="InterPro" id="IPR050638">
    <property type="entry name" value="AA-Vitamin_Transporters"/>
</dbReference>
<feature type="transmembrane region" description="Helical" evidence="6">
    <location>
        <begin position="31"/>
        <end position="52"/>
    </location>
</feature>
<dbReference type="EMBL" id="CP139779">
    <property type="protein sequence ID" value="WQB71535.1"/>
    <property type="molecule type" value="Genomic_DNA"/>
</dbReference>
<evidence type="ECO:0000256" key="2">
    <source>
        <dbReference type="ARBA" id="ARBA00007362"/>
    </source>
</evidence>
<feature type="transmembrane region" description="Helical" evidence="6">
    <location>
        <begin position="276"/>
        <end position="295"/>
    </location>
</feature>
<feature type="transmembrane region" description="Helical" evidence="6">
    <location>
        <begin position="73"/>
        <end position="94"/>
    </location>
</feature>
<feature type="domain" description="EamA" evidence="8">
    <location>
        <begin position="3"/>
        <end position="145"/>
    </location>
</feature>
<feature type="chain" id="PRO_5047195928" evidence="7">
    <location>
        <begin position="22"/>
        <end position="311"/>
    </location>
</feature>
<feature type="transmembrane region" description="Helical" evidence="6">
    <location>
        <begin position="129"/>
        <end position="149"/>
    </location>
</feature>
<protein>
    <submittedName>
        <fullName evidence="9">EamA family transporter</fullName>
    </submittedName>
</protein>
<keyword evidence="10" id="KW-1185">Reference proteome</keyword>
<dbReference type="InterPro" id="IPR000620">
    <property type="entry name" value="EamA_dom"/>
</dbReference>
<feature type="transmembrane region" description="Helical" evidence="6">
    <location>
        <begin position="161"/>
        <end position="179"/>
    </location>
</feature>
<feature type="transmembrane region" description="Helical" evidence="6">
    <location>
        <begin position="221"/>
        <end position="241"/>
    </location>
</feature>
<keyword evidence="3 6" id="KW-0812">Transmembrane</keyword>
<evidence type="ECO:0000259" key="8">
    <source>
        <dbReference type="Pfam" id="PF00892"/>
    </source>
</evidence>
<dbReference type="PANTHER" id="PTHR32322:SF2">
    <property type="entry name" value="EAMA DOMAIN-CONTAINING PROTEIN"/>
    <property type="match status" value="1"/>
</dbReference>
<dbReference type="Pfam" id="PF00892">
    <property type="entry name" value="EamA"/>
    <property type="match status" value="2"/>
</dbReference>
<dbReference type="PANTHER" id="PTHR32322">
    <property type="entry name" value="INNER MEMBRANE TRANSPORTER"/>
    <property type="match status" value="1"/>
</dbReference>
<keyword evidence="7" id="KW-0732">Signal</keyword>
<comment type="similarity">
    <text evidence="2">Belongs to the EamA transporter family.</text>
</comment>
<reference evidence="9 10" key="1">
    <citation type="submission" date="2023-06" db="EMBL/GenBank/DDBJ databases">
        <title>Rock-solubilizing bacteria, Microbacterium invictum, promotes re-establishment of vegetation in rocky wasteland by accelerating rock bio-weathering and reshaping soil bacterial community.</title>
        <authorList>
            <person name="Liu C."/>
        </authorList>
    </citation>
    <scope>NUCLEOTIDE SEQUENCE [LARGE SCALE GENOMIC DNA]</scope>
    <source>
        <strain evidence="9 10">X-18</strain>
    </source>
</reference>
<feature type="transmembrane region" description="Helical" evidence="6">
    <location>
        <begin position="100"/>
        <end position="122"/>
    </location>
</feature>
<feature type="signal peptide" evidence="7">
    <location>
        <begin position="1"/>
        <end position="21"/>
    </location>
</feature>
<evidence type="ECO:0000256" key="7">
    <source>
        <dbReference type="SAM" id="SignalP"/>
    </source>
</evidence>
<dbReference type="SUPFAM" id="SSF103481">
    <property type="entry name" value="Multidrug resistance efflux transporter EmrE"/>
    <property type="match status" value="2"/>
</dbReference>
<keyword evidence="4 6" id="KW-1133">Transmembrane helix</keyword>
<evidence type="ECO:0000256" key="3">
    <source>
        <dbReference type="ARBA" id="ARBA00022692"/>
    </source>
</evidence>
<evidence type="ECO:0000313" key="10">
    <source>
        <dbReference type="Proteomes" id="UP001324533"/>
    </source>
</evidence>
<dbReference type="RefSeq" id="WP_322411649.1">
    <property type="nucleotide sequence ID" value="NZ_CP139779.1"/>
</dbReference>
<accession>A0ABZ0VH55</accession>
<feature type="transmembrane region" description="Helical" evidence="6">
    <location>
        <begin position="191"/>
        <end position="209"/>
    </location>
</feature>
<keyword evidence="5 6" id="KW-0472">Membrane</keyword>
<sequence>MHVLAVLAAAVLFGTTGTSQALGPDDTTPLSIGVMRMVIGGTGLALLAGVLARRHAGRRPVHAPPAPRPGIRPLLLMTVTGICLALYQPLFFLGTERNGVAVGTVVALGSAPVLAGLLEWLLTRRLPTATWALATGAATIGVILLGIGGGDVGGSSGTDPVGLLGSLGAAASFAVIANVQRRLLDSGWDPFTVVAGMGASAALVSFPALPFVDVSWLGEPVGLAMALWLGLGTISVAYVLFTWGLGGLTAATAATLTLGEPLTAAILGLTLLGERLSALAVLGLIVLGVGLALLARGSRTPRDPRPFAVEG</sequence>
<gene>
    <name evidence="9" type="ORF">T9R20_06140</name>
</gene>
<name>A0ABZ0VH55_9MICO</name>
<organism evidence="9 10">
    <name type="scientific">Microbacterium invictum</name>
    <dbReference type="NCBI Taxonomy" id="515415"/>
    <lineage>
        <taxon>Bacteria</taxon>
        <taxon>Bacillati</taxon>
        <taxon>Actinomycetota</taxon>
        <taxon>Actinomycetes</taxon>
        <taxon>Micrococcales</taxon>
        <taxon>Microbacteriaceae</taxon>
        <taxon>Microbacterium</taxon>
    </lineage>
</organism>
<comment type="subcellular location">
    <subcellularLocation>
        <location evidence="1">Membrane</location>
        <topology evidence="1">Multi-pass membrane protein</topology>
    </subcellularLocation>
</comment>
<dbReference type="Proteomes" id="UP001324533">
    <property type="component" value="Chromosome"/>
</dbReference>
<feature type="transmembrane region" description="Helical" evidence="6">
    <location>
        <begin position="248"/>
        <end position="270"/>
    </location>
</feature>
<feature type="domain" description="EamA" evidence="8">
    <location>
        <begin position="162"/>
        <end position="294"/>
    </location>
</feature>
<dbReference type="InterPro" id="IPR037185">
    <property type="entry name" value="EmrE-like"/>
</dbReference>
<evidence type="ECO:0000256" key="6">
    <source>
        <dbReference type="SAM" id="Phobius"/>
    </source>
</evidence>
<evidence type="ECO:0000256" key="4">
    <source>
        <dbReference type="ARBA" id="ARBA00022989"/>
    </source>
</evidence>